<evidence type="ECO:0000313" key="1">
    <source>
        <dbReference type="EMBL" id="BAT94559.1"/>
    </source>
</evidence>
<keyword evidence="2" id="KW-1185">Reference proteome</keyword>
<protein>
    <submittedName>
        <fullName evidence="1">Uncharacterized protein</fullName>
    </submittedName>
</protein>
<sequence length="70" mass="7933">KSPTSMTTATQTEFVRSYLALPWTPRTFRPCPSMIASAPQHLCLLHYRITSSVFLSARKIQSPPRSNCKH</sequence>
<feature type="non-terminal residue" evidence="1">
    <location>
        <position position="1"/>
    </location>
</feature>
<dbReference type="AlphaFoldDB" id="A0A0S3SP08"/>
<evidence type="ECO:0000313" key="2">
    <source>
        <dbReference type="Proteomes" id="UP000291084"/>
    </source>
</evidence>
<reference evidence="1 2" key="1">
    <citation type="journal article" date="2015" name="Sci. Rep.">
        <title>The power of single molecule real-time sequencing technology in the de novo assembly of a eukaryotic genome.</title>
        <authorList>
            <person name="Sakai H."/>
            <person name="Naito K."/>
            <person name="Ogiso-Tanaka E."/>
            <person name="Takahashi Y."/>
            <person name="Iseki K."/>
            <person name="Muto C."/>
            <person name="Satou K."/>
            <person name="Teruya K."/>
            <person name="Shiroma A."/>
            <person name="Shimoji M."/>
            <person name="Hirano T."/>
            <person name="Itoh T."/>
            <person name="Kaga A."/>
            <person name="Tomooka N."/>
        </authorList>
    </citation>
    <scope>NUCLEOTIDE SEQUENCE [LARGE SCALE GENOMIC DNA]</scope>
    <source>
        <strain evidence="2">cv. Shumari</strain>
    </source>
</reference>
<accession>A0A0S3SP08</accession>
<name>A0A0S3SP08_PHAAN</name>
<proteinExistence type="predicted"/>
<gene>
    <name evidence="1" type="primary">Vigan.08G117200</name>
    <name evidence="1" type="ORF">VIGAN_08117200</name>
</gene>
<dbReference type="EMBL" id="AP015041">
    <property type="protein sequence ID" value="BAT94559.1"/>
    <property type="molecule type" value="Genomic_DNA"/>
</dbReference>
<dbReference type="Proteomes" id="UP000291084">
    <property type="component" value="Chromosome 8"/>
</dbReference>
<organism evidence="1 2">
    <name type="scientific">Vigna angularis var. angularis</name>
    <dbReference type="NCBI Taxonomy" id="157739"/>
    <lineage>
        <taxon>Eukaryota</taxon>
        <taxon>Viridiplantae</taxon>
        <taxon>Streptophyta</taxon>
        <taxon>Embryophyta</taxon>
        <taxon>Tracheophyta</taxon>
        <taxon>Spermatophyta</taxon>
        <taxon>Magnoliopsida</taxon>
        <taxon>eudicotyledons</taxon>
        <taxon>Gunneridae</taxon>
        <taxon>Pentapetalae</taxon>
        <taxon>rosids</taxon>
        <taxon>fabids</taxon>
        <taxon>Fabales</taxon>
        <taxon>Fabaceae</taxon>
        <taxon>Papilionoideae</taxon>
        <taxon>50 kb inversion clade</taxon>
        <taxon>NPAAA clade</taxon>
        <taxon>indigoferoid/millettioid clade</taxon>
        <taxon>Phaseoleae</taxon>
        <taxon>Vigna</taxon>
    </lineage>
</organism>